<dbReference type="GO" id="GO:0005789">
    <property type="term" value="C:endoplasmic reticulum membrane"/>
    <property type="evidence" value="ECO:0007669"/>
    <property type="project" value="UniProtKB-SubCell"/>
</dbReference>
<evidence type="ECO:0000256" key="7">
    <source>
        <dbReference type="RuleBase" id="RU363059"/>
    </source>
</evidence>
<accession>A0A9P4WUL4</accession>
<feature type="region of interest" description="Disordered" evidence="8">
    <location>
        <begin position="252"/>
        <end position="286"/>
    </location>
</feature>
<keyword evidence="5 7" id="KW-1133">Transmembrane helix</keyword>
<dbReference type="GO" id="GO:0006950">
    <property type="term" value="P:response to stress"/>
    <property type="evidence" value="ECO:0007669"/>
    <property type="project" value="UniProtKB-ARBA"/>
</dbReference>
<evidence type="ECO:0000256" key="5">
    <source>
        <dbReference type="ARBA" id="ARBA00022989"/>
    </source>
</evidence>
<evidence type="ECO:0000256" key="2">
    <source>
        <dbReference type="ARBA" id="ARBA00008917"/>
    </source>
</evidence>
<comment type="caution">
    <text evidence="9">The sequence shown here is derived from an EMBL/GenBank/DDBJ whole genome shotgun (WGS) entry which is preliminary data.</text>
</comment>
<keyword evidence="3 7" id="KW-0812">Transmembrane</keyword>
<dbReference type="Pfam" id="PF04511">
    <property type="entry name" value="DER1"/>
    <property type="match status" value="2"/>
</dbReference>
<dbReference type="InterPro" id="IPR007599">
    <property type="entry name" value="DER1"/>
</dbReference>
<evidence type="ECO:0000313" key="10">
    <source>
        <dbReference type="Proteomes" id="UP000758155"/>
    </source>
</evidence>
<comment type="function">
    <text evidence="7">May be involved in the degradation of misfolded endoplasmic reticulum (ER) luminal proteins.</text>
</comment>
<comment type="caution">
    <text evidence="7">Lacks conserved residue(s) required for the propagation of feature annotation.</text>
</comment>
<sequence length="286" mass="31856">MDVFWTLPPVSRTITALSVAVSALGYGGIINMYQYIFATQFVFTTKVIPQIWRVFTAFLITKPKFAILLDPYFLYQYGSALERESSRFAQPGDFFVYTMFVGSVIVQSITSDYLPTQLESMAEVVPGTEEEYPCTSHCVLFNGYTFLPALSLAYAYTFAQDNPTRQVNFFIVNFDAKFLPFALLFMTFVIDGQNAALTQVFGLIAAHMYDFLTRIWPTFGGGKNYIFTPQIVKRWFGATPGTAQNRGYGYAVQGRGRETGSNQPSTGRSTGTNFGGMGPGRRLGGE</sequence>
<feature type="compositionally biased region" description="Gly residues" evidence="8">
    <location>
        <begin position="273"/>
        <end position="286"/>
    </location>
</feature>
<gene>
    <name evidence="9" type="ORF">E8E12_008621</name>
</gene>
<evidence type="ECO:0000256" key="4">
    <source>
        <dbReference type="ARBA" id="ARBA00022824"/>
    </source>
</evidence>
<keyword evidence="6 7" id="KW-0472">Membrane</keyword>
<feature type="compositionally biased region" description="Polar residues" evidence="8">
    <location>
        <begin position="259"/>
        <end position="272"/>
    </location>
</feature>
<feature type="transmembrane region" description="Helical" evidence="7">
    <location>
        <begin position="14"/>
        <end position="33"/>
    </location>
</feature>
<comment type="similarity">
    <text evidence="2 7">Belongs to the derlin family.</text>
</comment>
<dbReference type="AlphaFoldDB" id="A0A9P4WUL4"/>
<dbReference type="Proteomes" id="UP000758155">
    <property type="component" value="Unassembled WGS sequence"/>
</dbReference>
<reference evidence="9" key="1">
    <citation type="submission" date="2019-04" db="EMBL/GenBank/DDBJ databases">
        <title>Sequencing of skin fungus with MAO and IRED activity.</title>
        <authorList>
            <person name="Marsaioli A.J."/>
            <person name="Bonatto J.M.C."/>
            <person name="Reis Junior O."/>
        </authorList>
    </citation>
    <scope>NUCLEOTIDE SEQUENCE</scope>
    <source>
        <strain evidence="9">28M1</strain>
    </source>
</reference>
<dbReference type="PANTHER" id="PTHR11009">
    <property type="entry name" value="DER1-LIKE PROTEIN, DERLIN"/>
    <property type="match status" value="1"/>
</dbReference>
<evidence type="ECO:0000256" key="1">
    <source>
        <dbReference type="ARBA" id="ARBA00004477"/>
    </source>
</evidence>
<organism evidence="9 10">
    <name type="scientific">Didymella heteroderae</name>
    <dbReference type="NCBI Taxonomy" id="1769908"/>
    <lineage>
        <taxon>Eukaryota</taxon>
        <taxon>Fungi</taxon>
        <taxon>Dikarya</taxon>
        <taxon>Ascomycota</taxon>
        <taxon>Pezizomycotina</taxon>
        <taxon>Dothideomycetes</taxon>
        <taxon>Pleosporomycetidae</taxon>
        <taxon>Pleosporales</taxon>
        <taxon>Pleosporineae</taxon>
        <taxon>Didymellaceae</taxon>
        <taxon>Didymella</taxon>
    </lineage>
</organism>
<evidence type="ECO:0000256" key="6">
    <source>
        <dbReference type="ARBA" id="ARBA00023136"/>
    </source>
</evidence>
<dbReference type="OrthoDB" id="19102at2759"/>
<evidence type="ECO:0000313" key="9">
    <source>
        <dbReference type="EMBL" id="KAF3042178.1"/>
    </source>
</evidence>
<evidence type="ECO:0000256" key="8">
    <source>
        <dbReference type="SAM" id="MobiDB-lite"/>
    </source>
</evidence>
<protein>
    <recommendedName>
        <fullName evidence="7">Derlin</fullName>
    </recommendedName>
</protein>
<evidence type="ECO:0000256" key="3">
    <source>
        <dbReference type="ARBA" id="ARBA00022692"/>
    </source>
</evidence>
<dbReference type="SUPFAM" id="SSF144091">
    <property type="entry name" value="Rhomboid-like"/>
    <property type="match status" value="1"/>
</dbReference>
<proteinExistence type="inferred from homology"/>
<keyword evidence="4 7" id="KW-0256">Endoplasmic reticulum</keyword>
<comment type="subcellular location">
    <subcellularLocation>
        <location evidence="1 7">Endoplasmic reticulum membrane</location>
        <topology evidence="1 7">Multi-pass membrane protein</topology>
    </subcellularLocation>
</comment>
<name>A0A9P4WUL4_9PLEO</name>
<dbReference type="EMBL" id="SWKV01000017">
    <property type="protein sequence ID" value="KAF3042178.1"/>
    <property type="molecule type" value="Genomic_DNA"/>
</dbReference>
<keyword evidence="10" id="KW-1185">Reference proteome</keyword>
<dbReference type="InterPro" id="IPR035952">
    <property type="entry name" value="Rhomboid-like_sf"/>
</dbReference>